<sequence length="260" mass="28161">HQAETMGVLLTLFTSAAVILLVIPGDLCVDIIGGHEVAPHSRPYMAILKGHKILCGGALIKPGWVLTAAHCELSGGTVILGAHSVRKSEKEKQVIKIAKEIRYPCYCPNKKEHDIMLLQLKKRAIINRAVNIIPLPISGDDVKPGTTCRVAGWGRTMNNKKSFSDTLREVNVTVISRKTCSDENHYGNNPPIKYNMICAGSERGGKDSCQGDSGGPLICKNVMRGITAFGKSKCGTPNGPGVYTLLTDEYLQWIRKIIGG</sequence>
<dbReference type="PRINTS" id="PR00722">
    <property type="entry name" value="CHYMOTRYPSIN"/>
</dbReference>
<dbReference type="FunFam" id="2.40.10.10:FF:000014">
    <property type="entry name" value="Complement factor D"/>
    <property type="match status" value="1"/>
</dbReference>
<keyword evidence="11" id="KW-1185">Reference proteome</keyword>
<keyword evidence="3 7" id="KW-0378">Hydrolase</keyword>
<accession>A0A7K9YTQ8</accession>
<dbReference type="FunFam" id="2.40.10.10:FF:000005">
    <property type="entry name" value="Serine protease 37"/>
    <property type="match status" value="1"/>
</dbReference>
<dbReference type="InterPro" id="IPR009003">
    <property type="entry name" value="Peptidase_S1_PA"/>
</dbReference>
<evidence type="ECO:0000259" key="9">
    <source>
        <dbReference type="PROSITE" id="PS50240"/>
    </source>
</evidence>
<keyword evidence="4 7" id="KW-0720">Serine protease</keyword>
<dbReference type="PROSITE" id="PS00134">
    <property type="entry name" value="TRYPSIN_HIS"/>
    <property type="match status" value="1"/>
</dbReference>
<dbReference type="PROSITE" id="PS00135">
    <property type="entry name" value="TRYPSIN_SER"/>
    <property type="match status" value="1"/>
</dbReference>
<feature type="domain" description="Peptidase S1" evidence="9">
    <location>
        <begin position="31"/>
        <end position="259"/>
    </location>
</feature>
<dbReference type="Gene3D" id="2.40.10.10">
    <property type="entry name" value="Trypsin-like serine proteases"/>
    <property type="match status" value="2"/>
</dbReference>
<dbReference type="GO" id="GO:0004252">
    <property type="term" value="F:serine-type endopeptidase activity"/>
    <property type="evidence" value="ECO:0007669"/>
    <property type="project" value="InterPro"/>
</dbReference>
<feature type="chain" id="PRO_5029781265" evidence="8">
    <location>
        <begin position="29"/>
        <end position="260"/>
    </location>
</feature>
<dbReference type="PANTHER" id="PTHR24271">
    <property type="entry name" value="KALLIKREIN-RELATED"/>
    <property type="match status" value="1"/>
</dbReference>
<feature type="non-terminal residue" evidence="10">
    <location>
        <position position="1"/>
    </location>
</feature>
<dbReference type="GO" id="GO:0006508">
    <property type="term" value="P:proteolysis"/>
    <property type="evidence" value="ECO:0007669"/>
    <property type="project" value="UniProtKB-KW"/>
</dbReference>
<evidence type="ECO:0000256" key="8">
    <source>
        <dbReference type="SAM" id="SignalP"/>
    </source>
</evidence>
<dbReference type="SMART" id="SM00020">
    <property type="entry name" value="Tryp_SPc"/>
    <property type="match status" value="1"/>
</dbReference>
<evidence type="ECO:0000256" key="7">
    <source>
        <dbReference type="RuleBase" id="RU363034"/>
    </source>
</evidence>
<evidence type="ECO:0000256" key="5">
    <source>
        <dbReference type="ARBA" id="ARBA00023145"/>
    </source>
</evidence>
<keyword evidence="5" id="KW-0865">Zymogen</keyword>
<protein>
    <submittedName>
        <fullName evidence="10">GRAA protein</fullName>
    </submittedName>
</protein>
<reference evidence="10 11" key="1">
    <citation type="submission" date="2019-09" db="EMBL/GenBank/DDBJ databases">
        <title>Bird 10,000 Genomes (B10K) Project - Family phase.</title>
        <authorList>
            <person name="Zhang G."/>
        </authorList>
    </citation>
    <scope>NUCLEOTIDE SEQUENCE [LARGE SCALE GENOMIC DNA]</scope>
    <source>
        <strain evidence="10">B10K-DU-001-53</strain>
        <tissue evidence="10">Muscle</tissue>
    </source>
</reference>
<keyword evidence="6" id="KW-1015">Disulfide bond</keyword>
<gene>
    <name evidence="10" type="primary">Gzma</name>
    <name evidence="10" type="ORF">ODOGUJ_R12901</name>
</gene>
<evidence type="ECO:0000256" key="1">
    <source>
        <dbReference type="ARBA" id="ARBA00022670"/>
    </source>
</evidence>
<evidence type="ECO:0000256" key="2">
    <source>
        <dbReference type="ARBA" id="ARBA00022729"/>
    </source>
</evidence>
<dbReference type="OrthoDB" id="6755574at2759"/>
<dbReference type="Pfam" id="PF00089">
    <property type="entry name" value="Trypsin"/>
    <property type="match status" value="1"/>
</dbReference>
<dbReference type="CDD" id="cd00190">
    <property type="entry name" value="Tryp_SPc"/>
    <property type="match status" value="1"/>
</dbReference>
<evidence type="ECO:0000313" key="10">
    <source>
        <dbReference type="EMBL" id="NXJ13463.1"/>
    </source>
</evidence>
<organism evidence="10 11">
    <name type="scientific">Odontophorus gujanensis</name>
    <name type="common">marbled wood quail</name>
    <dbReference type="NCBI Taxonomy" id="886794"/>
    <lineage>
        <taxon>Eukaryota</taxon>
        <taxon>Metazoa</taxon>
        <taxon>Chordata</taxon>
        <taxon>Craniata</taxon>
        <taxon>Vertebrata</taxon>
        <taxon>Euteleostomi</taxon>
        <taxon>Archelosauria</taxon>
        <taxon>Archosauria</taxon>
        <taxon>Dinosauria</taxon>
        <taxon>Saurischia</taxon>
        <taxon>Theropoda</taxon>
        <taxon>Coelurosauria</taxon>
        <taxon>Aves</taxon>
        <taxon>Neognathae</taxon>
        <taxon>Galloanserae</taxon>
        <taxon>Galliformes</taxon>
        <taxon>Odontophoridae</taxon>
        <taxon>Odontophorus</taxon>
    </lineage>
</organism>
<dbReference type="AlphaFoldDB" id="A0A7K9YTQ8"/>
<keyword evidence="2 8" id="KW-0732">Signal</keyword>
<dbReference type="EMBL" id="VXAB01010968">
    <property type="protein sequence ID" value="NXJ13463.1"/>
    <property type="molecule type" value="Genomic_DNA"/>
</dbReference>
<evidence type="ECO:0000256" key="4">
    <source>
        <dbReference type="ARBA" id="ARBA00022825"/>
    </source>
</evidence>
<feature type="non-terminal residue" evidence="10">
    <location>
        <position position="260"/>
    </location>
</feature>
<dbReference type="InterPro" id="IPR043504">
    <property type="entry name" value="Peptidase_S1_PA_chymotrypsin"/>
</dbReference>
<dbReference type="InterPro" id="IPR001314">
    <property type="entry name" value="Peptidase_S1A"/>
</dbReference>
<evidence type="ECO:0000256" key="6">
    <source>
        <dbReference type="ARBA" id="ARBA00023157"/>
    </source>
</evidence>
<dbReference type="InterPro" id="IPR033116">
    <property type="entry name" value="TRYPSIN_SER"/>
</dbReference>
<dbReference type="SUPFAM" id="SSF50494">
    <property type="entry name" value="Trypsin-like serine proteases"/>
    <property type="match status" value="1"/>
</dbReference>
<evidence type="ECO:0000313" key="11">
    <source>
        <dbReference type="Proteomes" id="UP000522663"/>
    </source>
</evidence>
<name>A0A7K9YTQ8_9GALL</name>
<comment type="caution">
    <text evidence="10">The sequence shown here is derived from an EMBL/GenBank/DDBJ whole genome shotgun (WGS) entry which is preliminary data.</text>
</comment>
<evidence type="ECO:0000256" key="3">
    <source>
        <dbReference type="ARBA" id="ARBA00022801"/>
    </source>
</evidence>
<dbReference type="PANTHER" id="PTHR24271:SF69">
    <property type="entry name" value="GRANZYME A"/>
    <property type="match status" value="1"/>
</dbReference>
<keyword evidence="1 7" id="KW-0645">Protease</keyword>
<feature type="signal peptide" evidence="8">
    <location>
        <begin position="1"/>
        <end position="28"/>
    </location>
</feature>
<dbReference type="InterPro" id="IPR001254">
    <property type="entry name" value="Trypsin_dom"/>
</dbReference>
<dbReference type="InterPro" id="IPR018114">
    <property type="entry name" value="TRYPSIN_HIS"/>
</dbReference>
<proteinExistence type="predicted"/>
<dbReference type="PROSITE" id="PS50240">
    <property type="entry name" value="TRYPSIN_DOM"/>
    <property type="match status" value="1"/>
</dbReference>
<dbReference type="Proteomes" id="UP000522663">
    <property type="component" value="Unassembled WGS sequence"/>
</dbReference>